<dbReference type="InterPro" id="IPR008983">
    <property type="entry name" value="Tumour_necrosis_fac-like_dom"/>
</dbReference>
<dbReference type="EMBL" id="LS992241">
    <property type="protein sequence ID" value="SYX82982.1"/>
    <property type="molecule type" value="Genomic_DNA"/>
</dbReference>
<accession>A0A383R8R3</accession>
<dbReference type="RefSeq" id="WP_138185148.1">
    <property type="nucleotide sequence ID" value="NZ_LS992241.1"/>
</dbReference>
<organism evidence="1 2">
    <name type="scientific">Paenibacillus alvei</name>
    <name type="common">Bacillus alvei</name>
    <dbReference type="NCBI Taxonomy" id="44250"/>
    <lineage>
        <taxon>Bacteria</taxon>
        <taxon>Bacillati</taxon>
        <taxon>Bacillota</taxon>
        <taxon>Bacilli</taxon>
        <taxon>Bacillales</taxon>
        <taxon>Paenibacillaceae</taxon>
        <taxon>Paenibacillus</taxon>
    </lineage>
</organism>
<dbReference type="Proteomes" id="UP000304148">
    <property type="component" value="Chromosome"/>
</dbReference>
<dbReference type="AlphaFoldDB" id="A0A383R8R3"/>
<evidence type="ECO:0000313" key="2">
    <source>
        <dbReference type="Proteomes" id="UP000304148"/>
    </source>
</evidence>
<proteinExistence type="predicted"/>
<gene>
    <name evidence="1" type="ORF">PBLR_11404</name>
</gene>
<reference evidence="2" key="1">
    <citation type="submission" date="2018-08" db="EMBL/GenBank/DDBJ databases">
        <authorList>
            <person name="Chevrot R."/>
        </authorList>
    </citation>
    <scope>NUCLEOTIDE SEQUENCE [LARGE SCALE GENOMIC DNA]</scope>
</reference>
<evidence type="ECO:0000313" key="1">
    <source>
        <dbReference type="EMBL" id="SYX82982.1"/>
    </source>
</evidence>
<protein>
    <submittedName>
        <fullName evidence="1">Uncharacterized protein</fullName>
    </submittedName>
</protein>
<dbReference type="Gene3D" id="2.60.120.40">
    <property type="match status" value="1"/>
</dbReference>
<sequence>MGSSANFGCSAGCGSIPVNGAPAMLSVIVQNGTSIRLQGMTNILLDASKAYLVEYNADFTTASSDHIIATELRLNGKLIPGSQSFSFPTTIPFGQNTPTANATGGAIFNTPSSPNPSILQLIGFSPVEASGSNFSGVNVRVTEIDNFASAGVTRNNAAIFSYGYENVGPVSPVPFLAAKVTNGSGITFSASNRTVIELAPNATYFASYSFIESPLMANLSVLVQLTLNGIPLDQSLSVAPSLADGVSRSGGAGSAVFNTGPGSNKLQLMNMNVQEIKFVSANINIIQIG</sequence>
<name>A0A383R8R3_PAEAL</name>